<dbReference type="Proteomes" id="UP000051324">
    <property type="component" value="Unassembled WGS sequence"/>
</dbReference>
<protein>
    <submittedName>
        <fullName evidence="1">Uncharacterized protein</fullName>
    </submittedName>
</protein>
<keyword evidence="2" id="KW-1185">Reference proteome</keyword>
<evidence type="ECO:0000313" key="1">
    <source>
        <dbReference type="EMBL" id="KRL85639.1"/>
    </source>
</evidence>
<evidence type="ECO:0000313" key="2">
    <source>
        <dbReference type="Proteomes" id="UP000051324"/>
    </source>
</evidence>
<name>A0A0R1TWT2_9LACO</name>
<dbReference type="AlphaFoldDB" id="A0A0R1TWT2"/>
<reference evidence="1 2" key="1">
    <citation type="journal article" date="2015" name="Genome Announc.">
        <title>Expanding the biotechnology potential of lactobacilli through comparative genomics of 213 strains and associated genera.</title>
        <authorList>
            <person name="Sun Z."/>
            <person name="Harris H.M."/>
            <person name="McCann A."/>
            <person name="Guo C."/>
            <person name="Argimon S."/>
            <person name="Zhang W."/>
            <person name="Yang X."/>
            <person name="Jeffery I.B."/>
            <person name="Cooney J.C."/>
            <person name="Kagawa T.F."/>
            <person name="Liu W."/>
            <person name="Song Y."/>
            <person name="Salvetti E."/>
            <person name="Wrobel A."/>
            <person name="Rasinkangas P."/>
            <person name="Parkhill J."/>
            <person name="Rea M.C."/>
            <person name="O'Sullivan O."/>
            <person name="Ritari J."/>
            <person name="Douillard F.P."/>
            <person name="Paul Ross R."/>
            <person name="Yang R."/>
            <person name="Briner A.E."/>
            <person name="Felis G.E."/>
            <person name="de Vos W.M."/>
            <person name="Barrangou R."/>
            <person name="Klaenhammer T.R."/>
            <person name="Caufield P.W."/>
            <person name="Cui Y."/>
            <person name="Zhang H."/>
            <person name="O'Toole P.W."/>
        </authorList>
    </citation>
    <scope>NUCLEOTIDE SEQUENCE [LARGE SCALE GENOMIC DNA]</scope>
    <source>
        <strain evidence="1 2">DSM 16634</strain>
    </source>
</reference>
<proteinExistence type="predicted"/>
<gene>
    <name evidence="1" type="ORF">FC32_GL000090</name>
</gene>
<accession>A0A0R1TWT2</accession>
<comment type="caution">
    <text evidence="1">The sequence shown here is derived from an EMBL/GenBank/DDBJ whole genome shotgun (WGS) entry which is preliminary data.</text>
</comment>
<dbReference type="EMBL" id="AZFT01000038">
    <property type="protein sequence ID" value="KRL85639.1"/>
    <property type="molecule type" value="Genomic_DNA"/>
</dbReference>
<sequence length="179" mass="17821">MSLAESIATALVGVALALAVVSASLEATLSATLVAALATASDAVLCASDAWLAVSDVAALLLLLDTVELDSVGACLLFSTCVFSFTASLVEDADALSVEEVVEDDDAFALACVVAASLVVEAAVSEVGVLCDSVASFVEVVEVDASSSAVTLLLLSVTLLSLIVEAAVVSVVSALELEP</sequence>
<organism evidence="1 2">
    <name type="scientific">Ligilactobacillus apodemi DSM 16634 = JCM 16172</name>
    <dbReference type="NCBI Taxonomy" id="1423724"/>
    <lineage>
        <taxon>Bacteria</taxon>
        <taxon>Bacillati</taxon>
        <taxon>Bacillota</taxon>
        <taxon>Bacilli</taxon>
        <taxon>Lactobacillales</taxon>
        <taxon>Lactobacillaceae</taxon>
        <taxon>Ligilactobacillus</taxon>
    </lineage>
</organism>